<feature type="compositionally biased region" description="Basic residues" evidence="1">
    <location>
        <begin position="105"/>
        <end position="114"/>
    </location>
</feature>
<keyword evidence="3" id="KW-1185">Reference proteome</keyword>
<dbReference type="Proteomes" id="UP001480595">
    <property type="component" value="Unassembled WGS sequence"/>
</dbReference>
<dbReference type="GeneID" id="92094808"/>
<organism evidence="2 3">
    <name type="scientific">Apiospora phragmitis</name>
    <dbReference type="NCBI Taxonomy" id="2905665"/>
    <lineage>
        <taxon>Eukaryota</taxon>
        <taxon>Fungi</taxon>
        <taxon>Dikarya</taxon>
        <taxon>Ascomycota</taxon>
        <taxon>Pezizomycotina</taxon>
        <taxon>Sordariomycetes</taxon>
        <taxon>Xylariomycetidae</taxon>
        <taxon>Amphisphaeriales</taxon>
        <taxon>Apiosporaceae</taxon>
        <taxon>Apiospora</taxon>
    </lineage>
</organism>
<protein>
    <submittedName>
        <fullName evidence="2">Uncharacterized protein</fullName>
    </submittedName>
</protein>
<reference evidence="2 3" key="1">
    <citation type="submission" date="2023-01" db="EMBL/GenBank/DDBJ databases">
        <title>Analysis of 21 Apiospora genomes using comparative genomics revels a genus with tremendous synthesis potential of carbohydrate active enzymes and secondary metabolites.</title>
        <authorList>
            <person name="Sorensen T."/>
        </authorList>
    </citation>
    <scope>NUCLEOTIDE SEQUENCE [LARGE SCALE GENOMIC DNA]</scope>
    <source>
        <strain evidence="2 3">CBS 135458</strain>
    </source>
</reference>
<comment type="caution">
    <text evidence="2">The sequence shown here is derived from an EMBL/GenBank/DDBJ whole genome shotgun (WGS) entry which is preliminary data.</text>
</comment>
<accession>A0ABR1TRU0</accession>
<name>A0ABR1TRU0_9PEZI</name>
<evidence type="ECO:0000313" key="3">
    <source>
        <dbReference type="Proteomes" id="UP001480595"/>
    </source>
</evidence>
<dbReference type="RefSeq" id="XP_066710855.1">
    <property type="nucleotide sequence ID" value="XM_066861745.1"/>
</dbReference>
<feature type="compositionally biased region" description="Polar residues" evidence="1">
    <location>
        <begin position="37"/>
        <end position="51"/>
    </location>
</feature>
<evidence type="ECO:0000256" key="1">
    <source>
        <dbReference type="SAM" id="MobiDB-lite"/>
    </source>
</evidence>
<sequence>MQFLPSFRACFRAQGLPLYAPPTHLASESGAVGGTQGPASTNTQETPSQCSAYKPEPPMATATSAGSSAAGSGSSPGGTSEADPDETRRLRNQFLNDRFGEPGKKGGRNGRQKPKSSLTPPSS</sequence>
<proteinExistence type="predicted"/>
<evidence type="ECO:0000313" key="2">
    <source>
        <dbReference type="EMBL" id="KAK8048606.1"/>
    </source>
</evidence>
<gene>
    <name evidence="2" type="ORF">PG994_010336</name>
</gene>
<feature type="region of interest" description="Disordered" evidence="1">
    <location>
        <begin position="20"/>
        <end position="123"/>
    </location>
</feature>
<feature type="compositionally biased region" description="Low complexity" evidence="1">
    <location>
        <begin position="60"/>
        <end position="80"/>
    </location>
</feature>
<dbReference type="EMBL" id="JAQQWL010000011">
    <property type="protein sequence ID" value="KAK8048606.1"/>
    <property type="molecule type" value="Genomic_DNA"/>
</dbReference>